<dbReference type="EMBL" id="LOWA01000002">
    <property type="protein sequence ID" value="KVE30554.1"/>
    <property type="molecule type" value="Genomic_DNA"/>
</dbReference>
<keyword evidence="5 6" id="KW-0472">Membrane</keyword>
<evidence type="ECO:0000313" key="7">
    <source>
        <dbReference type="EMBL" id="KVE30554.1"/>
    </source>
</evidence>
<evidence type="ECO:0000256" key="4">
    <source>
        <dbReference type="ARBA" id="ARBA00022989"/>
    </source>
</evidence>
<dbReference type="GO" id="GO:0022857">
    <property type="term" value="F:transmembrane transporter activity"/>
    <property type="evidence" value="ECO:0007669"/>
    <property type="project" value="InterPro"/>
</dbReference>
<dbReference type="InterPro" id="IPR011701">
    <property type="entry name" value="MFS"/>
</dbReference>
<accession>A0A103E8Z5</accession>
<comment type="caution">
    <text evidence="7">The sequence shown here is derived from an EMBL/GenBank/DDBJ whole genome shotgun (WGS) entry which is preliminary data.</text>
</comment>
<evidence type="ECO:0000256" key="6">
    <source>
        <dbReference type="SAM" id="Phobius"/>
    </source>
</evidence>
<feature type="transmembrane region" description="Helical" evidence="6">
    <location>
        <begin position="252"/>
        <end position="273"/>
    </location>
</feature>
<dbReference type="SUPFAM" id="SSF103473">
    <property type="entry name" value="MFS general substrate transporter"/>
    <property type="match status" value="1"/>
</dbReference>
<proteinExistence type="predicted"/>
<dbReference type="PANTHER" id="PTHR23513:SF6">
    <property type="entry name" value="MAJOR FACILITATOR SUPERFAMILY ASSOCIATED DOMAIN-CONTAINING PROTEIN"/>
    <property type="match status" value="1"/>
</dbReference>
<dbReference type="Gene3D" id="1.20.1250.20">
    <property type="entry name" value="MFS general substrate transporter like domains"/>
    <property type="match status" value="1"/>
</dbReference>
<feature type="transmembrane region" description="Helical" evidence="6">
    <location>
        <begin position="7"/>
        <end position="28"/>
    </location>
</feature>
<evidence type="ECO:0000313" key="8">
    <source>
        <dbReference type="Proteomes" id="UP000062788"/>
    </source>
</evidence>
<feature type="transmembrane region" description="Helical" evidence="6">
    <location>
        <begin position="160"/>
        <end position="180"/>
    </location>
</feature>
<dbReference type="InterPro" id="IPR036259">
    <property type="entry name" value="MFS_trans_sf"/>
</dbReference>
<evidence type="ECO:0000256" key="2">
    <source>
        <dbReference type="ARBA" id="ARBA00022475"/>
    </source>
</evidence>
<evidence type="ECO:0000256" key="5">
    <source>
        <dbReference type="ARBA" id="ARBA00023136"/>
    </source>
</evidence>
<keyword evidence="3 6" id="KW-0812">Transmembrane</keyword>
<feature type="transmembrane region" description="Helical" evidence="6">
    <location>
        <begin position="285"/>
        <end position="307"/>
    </location>
</feature>
<dbReference type="Proteomes" id="UP000062788">
    <property type="component" value="Unassembled WGS sequence"/>
</dbReference>
<keyword evidence="4 6" id="KW-1133">Transmembrane helix</keyword>
<evidence type="ECO:0000256" key="1">
    <source>
        <dbReference type="ARBA" id="ARBA00004651"/>
    </source>
</evidence>
<comment type="subcellular location">
    <subcellularLocation>
        <location evidence="1">Cell membrane</location>
        <topology evidence="1">Multi-pass membrane protein</topology>
    </subcellularLocation>
</comment>
<dbReference type="PANTHER" id="PTHR23513">
    <property type="entry name" value="INTEGRAL MEMBRANE EFFLUX PROTEIN-RELATED"/>
    <property type="match status" value="1"/>
</dbReference>
<evidence type="ECO:0008006" key="9">
    <source>
        <dbReference type="Google" id="ProtNLM"/>
    </source>
</evidence>
<dbReference type="Pfam" id="PF07690">
    <property type="entry name" value="MFS_1"/>
    <property type="match status" value="1"/>
</dbReference>
<dbReference type="AlphaFoldDB" id="A0A103E8Z5"/>
<protein>
    <recommendedName>
        <fullName evidence="9">MFS transporter</fullName>
    </recommendedName>
</protein>
<organism evidence="7 8">
    <name type="scientific">Burkholderia singularis</name>
    <dbReference type="NCBI Taxonomy" id="1503053"/>
    <lineage>
        <taxon>Bacteria</taxon>
        <taxon>Pseudomonadati</taxon>
        <taxon>Pseudomonadota</taxon>
        <taxon>Betaproteobacteria</taxon>
        <taxon>Burkholderiales</taxon>
        <taxon>Burkholderiaceae</taxon>
        <taxon>Burkholderia</taxon>
        <taxon>pseudomallei group</taxon>
    </lineage>
</organism>
<keyword evidence="2" id="KW-1003">Cell membrane</keyword>
<dbReference type="GO" id="GO:0005886">
    <property type="term" value="C:plasma membrane"/>
    <property type="evidence" value="ECO:0007669"/>
    <property type="project" value="UniProtKB-SubCell"/>
</dbReference>
<evidence type="ECO:0000256" key="3">
    <source>
        <dbReference type="ARBA" id="ARBA00022692"/>
    </source>
</evidence>
<dbReference type="RefSeq" id="WP_059512374.1">
    <property type="nucleotide sequence ID" value="NZ_LOWA01000002.1"/>
</dbReference>
<feature type="non-terminal residue" evidence="7">
    <location>
        <position position="316"/>
    </location>
</feature>
<sequence>MWNKTSLGLVLGTAFAGFSFWVDFLAILTLSAYEYKASPFAMAVVSAMLVVPGMLAGRVVGRWLDRANPAPILLIALVLRASATVMLLAGLPFVLFCAFLAARSLVATAVEPANNVIVSRIVPKDDVTRYFGTLGLLRNVSKIIAPTIGTAIASAFGERASVGLSVLLTGGALVSFGIALRRNEGWIGGPSAVGEDVKKTSAGQPVKVSEIDRAKRPLLTQLLWTATTYAFMVFLINNQLPVMLSKAGFDKALLGVLVSCSGAGGILTAAYLAQTKRKMTGDPMRATVVSVISIAACFVTLGGVFALPSALASYFA</sequence>
<name>A0A103E8Z5_9BURK</name>
<reference evidence="7 8" key="1">
    <citation type="submission" date="2015-11" db="EMBL/GenBank/DDBJ databases">
        <title>Expanding the genomic diversity of Burkholderia species for the development of highly accurate diagnostics.</title>
        <authorList>
            <person name="Sahl J."/>
            <person name="Keim P."/>
            <person name="Wagner D."/>
        </authorList>
    </citation>
    <scope>NUCLEOTIDE SEQUENCE [LARGE SCALE GENOMIC DNA]</scope>
    <source>
        <strain evidence="7 8">TSV85</strain>
    </source>
</reference>
<gene>
    <name evidence="7" type="ORF">WS67_02835</name>
</gene>
<dbReference type="OrthoDB" id="9079087at2"/>
<feature type="transmembrane region" description="Helical" evidence="6">
    <location>
        <begin position="222"/>
        <end position="240"/>
    </location>
</feature>
<feature type="transmembrane region" description="Helical" evidence="6">
    <location>
        <begin position="72"/>
        <end position="102"/>
    </location>
</feature>
<keyword evidence="8" id="KW-1185">Reference proteome</keyword>
<feature type="transmembrane region" description="Helical" evidence="6">
    <location>
        <begin position="40"/>
        <end position="60"/>
    </location>
</feature>